<sequence>MDDAAERRRRQQQQQPGAAHPARRKVVEEPFDPSPPPAAAVAPPSSRLVGAIVEKGFSSGAAAAAPSSAPSPTVLPFPVARHRSHGPHWKPAPRDAAMAEGEGEEEEGMDVDETDYQPVAAAAGPVKRKEKKGMDFSRWREFVADDAPPKRRQAKPLQPKKQTAQKIDAGVVAATTGGTAQEKRSGGIGMQLEVGNGKEELGGAALMSDVAPRKLMKQVDARDDVRNVELRGEGMESDNGEPSLTAEINAENMARLAGMSAGEIAEAQAEILNRMDPAFVEMLKRRGKEKSGSRKDGGKGKGGGISGPGKISKAMPGEWLSAGEHSGHAWKAWSERVERIRSCRFTLEGDILGFQSCQEQQHGKKAHVETVGERDFLRTEGDPAAVGYTINEAVALSRSMVPGQRVLALQLLALILNRALQNLHKTDLIDNFKESNDDDKFNDWQAVWAYAIGPEPELVLSLRMSLDDNHDSVVLTCAKVINAMLSYEMNEMYFDVLEKVVDQGMDICTAPVFRSKPDQNGGFLEGGFWKYNTKPSNILPHYGENDEEEGDEKHTIQDDVVVSGQDVAAGLVRMGILPRICFLLEMDPHPILEDNLVSILLGLARHSPQSADAILNCPRLVQSVVKLLVKQGSMEIHSSQIKGVNLLKVLSKYNRQTCFNFVNTGVFHQAMWHWYRKAYTLEDWIRSGKEHCKLTSALMVEQLRFWRTCISYGFCITHFTDFFPILCLWLSPPMFQKLSESNVVAEFSSIATESYLVLGALAQRLPLLHSVEQLSKQDMGLSGIQVETWSWSHAVPMVDLALSWLCLNDIPYVCLLISGQSKNILEGSYFALVISSVLGMLDSILERISPDSTHDGKSYCLPWIPDFVPKIGLGVITNGFFNFLDDNAVELEQHTSFHGSSLVQGLFHLRSQGNVDTSLCSISCFQRLLQLSCSIDRVIQNATTNCTEHLKESKTGIAGRILEQGPGQISTLEKAFDILFHPSVLKFLKSSVLDSHMKLAKAFEWDITEDEYLHFSSVLNSHFRSRWLVIKKKHSDEFTRNNNGTNVPKIPETLETIQEETELAEAVNPPCSVLAVQWAHQRLPLPVHWILSAVCCIDDPKANLSTSYAVDVSKAGLFFLLGLEAISAAPCLHAPLVWKMHALSASIRSSMDLLLEDRSRDIFHALQELYGLHLDRLCQKYDSAHSVKKEGSASVDEEKVTRTEVLRFQEKIHASYTTFVESLIEQFAAVSYGDVLFGRQVAIYLHRSVEPTIRLAAWNALSNAYVLELLPPLDKCVGDVQGYLEPLEDDEGILESYAKSWTSGALDKAFQRDAMSFTVARHHLSGFVFQCSGSGKVRNKLVKSLIRCYGQKRHHEDMLKGFVLQGIAQDSQRNDEVSRRFEIMKDACEMNSSLLAEVQRLKTSIDR</sequence>
<dbReference type="Proteomes" id="UP000008021">
    <property type="component" value="Chromosome 6"/>
</dbReference>
<dbReference type="EnsemblPlants" id="OMERI06G19510.1">
    <property type="protein sequence ID" value="OMERI06G19510.1"/>
    <property type="gene ID" value="OMERI06G19510"/>
</dbReference>
<feature type="compositionally biased region" description="Basic and acidic residues" evidence="5">
    <location>
        <begin position="132"/>
        <end position="149"/>
    </location>
</feature>
<feature type="domain" description="RPAP1 N-terminal" evidence="7">
    <location>
        <begin position="247"/>
        <end position="290"/>
    </location>
</feature>
<reference evidence="9" key="2">
    <citation type="submission" date="2018-05" db="EMBL/GenBank/DDBJ databases">
        <title>OmerRS3 (Oryza meridionalis Reference Sequence Version 3).</title>
        <authorList>
            <person name="Zhang J."/>
            <person name="Kudrna D."/>
            <person name="Lee S."/>
            <person name="Talag J."/>
            <person name="Welchert J."/>
            <person name="Wing R.A."/>
        </authorList>
    </citation>
    <scope>NUCLEOTIDE SEQUENCE [LARGE SCALE GENOMIC DNA]</scope>
    <source>
        <strain evidence="9">cv. OR44</strain>
    </source>
</reference>
<dbReference type="InterPro" id="IPR055326">
    <property type="entry name" value="MINIYO"/>
</dbReference>
<evidence type="ECO:0008006" key="11">
    <source>
        <dbReference type="Google" id="ProtNLM"/>
    </source>
</evidence>
<comment type="subcellular location">
    <subcellularLocation>
        <location evidence="1">Nucleus</location>
    </subcellularLocation>
</comment>
<evidence type="ECO:0000259" key="8">
    <source>
        <dbReference type="Pfam" id="PF25766"/>
    </source>
</evidence>
<dbReference type="HOGENOM" id="CLU_002899_1_0_1"/>
<dbReference type="PANTHER" id="PTHR47605:SF2">
    <property type="entry name" value="TRANSCRIPTIONAL ELONGATION REGULATOR MINIYO"/>
    <property type="match status" value="1"/>
</dbReference>
<feature type="domain" description="RPAP1 C-terminal" evidence="6">
    <location>
        <begin position="342"/>
        <end position="419"/>
    </location>
</feature>
<reference evidence="9" key="1">
    <citation type="submission" date="2015-04" db="UniProtKB">
        <authorList>
            <consortium name="EnsemblPlants"/>
        </authorList>
    </citation>
    <scope>IDENTIFICATION</scope>
</reference>
<dbReference type="Pfam" id="PF08621">
    <property type="entry name" value="RPAP1_N"/>
    <property type="match status" value="1"/>
</dbReference>
<feature type="region of interest" description="Disordered" evidence="5">
    <location>
        <begin position="1"/>
        <end position="45"/>
    </location>
</feature>
<dbReference type="InterPro" id="IPR013930">
    <property type="entry name" value="RPAP1_N"/>
</dbReference>
<evidence type="ECO:0000256" key="1">
    <source>
        <dbReference type="ARBA" id="ARBA00004123"/>
    </source>
</evidence>
<dbReference type="Pfam" id="PF25766">
    <property type="entry name" value="TPR_RPAP1"/>
    <property type="match status" value="1"/>
</dbReference>
<proteinExistence type="inferred from homology"/>
<dbReference type="SUPFAM" id="SSF48371">
    <property type="entry name" value="ARM repeat"/>
    <property type="match status" value="1"/>
</dbReference>
<dbReference type="InterPro" id="IPR057989">
    <property type="entry name" value="TPR_RPAP1/MINIYO-like"/>
</dbReference>
<dbReference type="Pfam" id="PF08620">
    <property type="entry name" value="RPAP1_C"/>
    <property type="match status" value="1"/>
</dbReference>
<comment type="similarity">
    <text evidence="2">Belongs to the RPAP1 family.</text>
</comment>
<keyword evidence="4" id="KW-0539">Nucleus</keyword>
<dbReference type="Gramene" id="OMERI06G19510.1">
    <property type="protein sequence ID" value="OMERI06G19510.1"/>
    <property type="gene ID" value="OMERI06G19510"/>
</dbReference>
<name>A0A0E0E344_9ORYZ</name>
<feature type="compositionally biased region" description="Low complexity" evidence="5">
    <location>
        <begin position="60"/>
        <end position="72"/>
    </location>
</feature>
<evidence type="ECO:0000313" key="10">
    <source>
        <dbReference type="Proteomes" id="UP000008021"/>
    </source>
</evidence>
<accession>A0A0E0E344</accession>
<feature type="compositionally biased region" description="Acidic residues" evidence="5">
    <location>
        <begin position="101"/>
        <end position="115"/>
    </location>
</feature>
<keyword evidence="10" id="KW-1185">Reference proteome</keyword>
<evidence type="ECO:0000313" key="9">
    <source>
        <dbReference type="EnsemblPlants" id="OMERI06G19510.1"/>
    </source>
</evidence>
<feature type="domain" description="RPAP1/MINIYO-like TPR repeats" evidence="8">
    <location>
        <begin position="1205"/>
        <end position="1330"/>
    </location>
</feature>
<evidence type="ECO:0000259" key="6">
    <source>
        <dbReference type="Pfam" id="PF08620"/>
    </source>
</evidence>
<dbReference type="InterPro" id="IPR016024">
    <property type="entry name" value="ARM-type_fold"/>
</dbReference>
<organism evidence="9">
    <name type="scientific">Oryza meridionalis</name>
    <dbReference type="NCBI Taxonomy" id="40149"/>
    <lineage>
        <taxon>Eukaryota</taxon>
        <taxon>Viridiplantae</taxon>
        <taxon>Streptophyta</taxon>
        <taxon>Embryophyta</taxon>
        <taxon>Tracheophyta</taxon>
        <taxon>Spermatophyta</taxon>
        <taxon>Magnoliopsida</taxon>
        <taxon>Liliopsida</taxon>
        <taxon>Poales</taxon>
        <taxon>Poaceae</taxon>
        <taxon>BOP clade</taxon>
        <taxon>Oryzoideae</taxon>
        <taxon>Oryzeae</taxon>
        <taxon>Oryzinae</taxon>
        <taxon>Oryza</taxon>
    </lineage>
</organism>
<feature type="region of interest" description="Disordered" evidence="5">
    <location>
        <begin position="285"/>
        <end position="313"/>
    </location>
</feature>
<protein>
    <recommendedName>
        <fullName evidence="11">Transcriptional elongation regulator MINIYO</fullName>
    </recommendedName>
</protein>
<feature type="compositionally biased region" description="Basic and acidic residues" evidence="5">
    <location>
        <begin position="289"/>
        <end position="299"/>
    </location>
</feature>
<evidence type="ECO:0000256" key="4">
    <source>
        <dbReference type="ARBA" id="ARBA00023242"/>
    </source>
</evidence>
<keyword evidence="3" id="KW-0804">Transcription</keyword>
<evidence type="ECO:0000256" key="5">
    <source>
        <dbReference type="SAM" id="MobiDB-lite"/>
    </source>
</evidence>
<dbReference type="PANTHER" id="PTHR47605">
    <property type="entry name" value="TRANSCRIPTIONAL ELONGATION REGULATOR MINIYO"/>
    <property type="match status" value="1"/>
</dbReference>
<evidence type="ECO:0000259" key="7">
    <source>
        <dbReference type="Pfam" id="PF08621"/>
    </source>
</evidence>
<evidence type="ECO:0000256" key="2">
    <source>
        <dbReference type="ARBA" id="ARBA00009953"/>
    </source>
</evidence>
<feature type="region of interest" description="Disordered" evidence="5">
    <location>
        <begin position="60"/>
        <end position="169"/>
    </location>
</feature>
<evidence type="ECO:0000256" key="3">
    <source>
        <dbReference type="ARBA" id="ARBA00023163"/>
    </source>
</evidence>
<dbReference type="InterPro" id="IPR013929">
    <property type="entry name" value="RPAP1_C"/>
</dbReference>